<dbReference type="SUPFAM" id="SSF143990">
    <property type="entry name" value="YbiA-like"/>
    <property type="match status" value="1"/>
</dbReference>
<evidence type="ECO:0000313" key="3">
    <source>
        <dbReference type="Proteomes" id="UP000663852"/>
    </source>
</evidence>
<dbReference type="InterPro" id="IPR037238">
    <property type="entry name" value="YbiA-like_sf"/>
</dbReference>
<sequence length="152" mass="18279">MTNPPIYFYRPYELFGEFSNFYSAPIELDGTIWPTTEHYYQAQKFIWDKTHYENIRQLETPHEAFLYVREHDFSQRTDWEQVKDEVMFKACLAKFEQHSKLKEFLLSTGDRILIEHTGKDSYWGDGPDGKGRNQLGVTLMKIREYFRKSLEM</sequence>
<dbReference type="EMBL" id="CAJNOJ010000374">
    <property type="protein sequence ID" value="CAF1422869.1"/>
    <property type="molecule type" value="Genomic_DNA"/>
</dbReference>
<protein>
    <recommendedName>
        <fullName evidence="1">NADAR domain-containing protein</fullName>
    </recommendedName>
</protein>
<evidence type="ECO:0000259" key="1">
    <source>
        <dbReference type="Pfam" id="PF08719"/>
    </source>
</evidence>
<dbReference type="Proteomes" id="UP000663852">
    <property type="component" value="Unassembled WGS sequence"/>
</dbReference>
<comment type="caution">
    <text evidence="2">The sequence shown here is derived from an EMBL/GenBank/DDBJ whole genome shotgun (WGS) entry which is preliminary data.</text>
</comment>
<proteinExistence type="predicted"/>
<dbReference type="OrthoDB" id="206452at2759"/>
<reference evidence="2" key="1">
    <citation type="submission" date="2021-02" db="EMBL/GenBank/DDBJ databases">
        <authorList>
            <person name="Nowell W R."/>
        </authorList>
    </citation>
    <scope>NUCLEOTIDE SEQUENCE</scope>
</reference>
<name>A0A815MQC8_ADIRI</name>
<gene>
    <name evidence="2" type="ORF">EDS130_LOCUS37623</name>
</gene>
<dbReference type="CDD" id="cd15457">
    <property type="entry name" value="NADAR"/>
    <property type="match status" value="1"/>
</dbReference>
<dbReference type="Gene3D" id="1.10.357.40">
    <property type="entry name" value="YbiA-like"/>
    <property type="match status" value="1"/>
</dbReference>
<accession>A0A815MQC8</accession>
<feature type="domain" description="NADAR" evidence="1">
    <location>
        <begin position="7"/>
        <end position="146"/>
    </location>
</feature>
<dbReference type="InterPro" id="IPR012816">
    <property type="entry name" value="NADAR"/>
</dbReference>
<dbReference type="AlphaFoldDB" id="A0A815MQC8"/>
<dbReference type="Pfam" id="PF08719">
    <property type="entry name" value="NADAR"/>
    <property type="match status" value="1"/>
</dbReference>
<dbReference type="NCBIfam" id="TIGR02464">
    <property type="entry name" value="ribofla_fusion"/>
    <property type="match status" value="1"/>
</dbReference>
<organism evidence="2 3">
    <name type="scientific">Adineta ricciae</name>
    <name type="common">Rotifer</name>
    <dbReference type="NCBI Taxonomy" id="249248"/>
    <lineage>
        <taxon>Eukaryota</taxon>
        <taxon>Metazoa</taxon>
        <taxon>Spiralia</taxon>
        <taxon>Gnathifera</taxon>
        <taxon>Rotifera</taxon>
        <taxon>Eurotatoria</taxon>
        <taxon>Bdelloidea</taxon>
        <taxon>Adinetida</taxon>
        <taxon>Adinetidae</taxon>
        <taxon>Adineta</taxon>
    </lineage>
</organism>
<evidence type="ECO:0000313" key="2">
    <source>
        <dbReference type="EMBL" id="CAF1422869.1"/>
    </source>
</evidence>